<dbReference type="AlphaFoldDB" id="A0A518I255"/>
<proteinExistence type="predicted"/>
<gene>
    <name evidence="1" type="ORF">Enr13x_70770</name>
</gene>
<dbReference type="EMBL" id="CP037423">
    <property type="protein sequence ID" value="QDV47168.1"/>
    <property type="molecule type" value="Genomic_DNA"/>
</dbReference>
<keyword evidence="2" id="KW-1185">Reference proteome</keyword>
<evidence type="ECO:0000313" key="2">
    <source>
        <dbReference type="Proteomes" id="UP000319004"/>
    </source>
</evidence>
<reference evidence="1 2" key="1">
    <citation type="submission" date="2019-03" db="EMBL/GenBank/DDBJ databases">
        <title>Deep-cultivation of Planctomycetes and their phenomic and genomic characterization uncovers novel biology.</title>
        <authorList>
            <person name="Wiegand S."/>
            <person name="Jogler M."/>
            <person name="Boedeker C."/>
            <person name="Pinto D."/>
            <person name="Vollmers J."/>
            <person name="Rivas-Marin E."/>
            <person name="Kohn T."/>
            <person name="Peeters S.H."/>
            <person name="Heuer A."/>
            <person name="Rast P."/>
            <person name="Oberbeckmann S."/>
            <person name="Bunk B."/>
            <person name="Jeske O."/>
            <person name="Meyerdierks A."/>
            <person name="Storesund J.E."/>
            <person name="Kallscheuer N."/>
            <person name="Luecker S."/>
            <person name="Lage O.M."/>
            <person name="Pohl T."/>
            <person name="Merkel B.J."/>
            <person name="Hornburger P."/>
            <person name="Mueller R.-W."/>
            <person name="Bruemmer F."/>
            <person name="Labrenz M."/>
            <person name="Spormann A.M."/>
            <person name="Op den Camp H."/>
            <person name="Overmann J."/>
            <person name="Amann R."/>
            <person name="Jetten M.S.M."/>
            <person name="Mascher T."/>
            <person name="Medema M.H."/>
            <person name="Devos D.P."/>
            <person name="Kaster A.-K."/>
            <person name="Ovreas L."/>
            <person name="Rohde M."/>
            <person name="Galperin M.Y."/>
            <person name="Jogler C."/>
        </authorList>
    </citation>
    <scope>NUCLEOTIDE SEQUENCE [LARGE SCALE GENOMIC DNA]</scope>
    <source>
        <strain evidence="1 2">Enr13</strain>
    </source>
</reference>
<dbReference type="RefSeq" id="WP_145391260.1">
    <property type="nucleotide sequence ID" value="NZ_CP037423.1"/>
</dbReference>
<dbReference type="KEGG" id="snep:Enr13x_70770"/>
<name>A0A518I255_9BACT</name>
<dbReference type="OrthoDB" id="292559at2"/>
<sequence length="264" mass="28814">MITAQSVFRFTVDDLETSQLASTFKILKNLDSTLTISDVRRCLSEPTAVAQYQVANADFGAFVSNLGVVVETAESLSGNSIPTTIEDLTTAATLSLSQLRASYDHHVSFLNVTLNSAVTSFLSSLRDADWFQNLGKDLDGNIRVVLEAPPSGTFTYPCIGIQNAILGQLMDANECHFACLSPFFRIANDQVTSLLDYKLADPPGDLPDLPLDDVQAIISHACLELQFLPEQTKKHAVECCQWLLRGKLPVGWDGDFPQGELLVT</sequence>
<organism evidence="1 2">
    <name type="scientific">Stieleria neptunia</name>
    <dbReference type="NCBI Taxonomy" id="2527979"/>
    <lineage>
        <taxon>Bacteria</taxon>
        <taxon>Pseudomonadati</taxon>
        <taxon>Planctomycetota</taxon>
        <taxon>Planctomycetia</taxon>
        <taxon>Pirellulales</taxon>
        <taxon>Pirellulaceae</taxon>
        <taxon>Stieleria</taxon>
    </lineage>
</organism>
<accession>A0A518I255</accession>
<evidence type="ECO:0000313" key="1">
    <source>
        <dbReference type="EMBL" id="QDV47168.1"/>
    </source>
</evidence>
<dbReference type="Proteomes" id="UP000319004">
    <property type="component" value="Chromosome"/>
</dbReference>
<protein>
    <submittedName>
        <fullName evidence="1">Uncharacterized protein</fullName>
    </submittedName>
</protein>